<evidence type="ECO:0000256" key="5">
    <source>
        <dbReference type="ARBA" id="ARBA00023136"/>
    </source>
</evidence>
<evidence type="ECO:0000256" key="1">
    <source>
        <dbReference type="ARBA" id="ARBA00004141"/>
    </source>
</evidence>
<gene>
    <name evidence="7" type="ORF">RF819_04390</name>
</gene>
<feature type="transmembrane region" description="Helical" evidence="6">
    <location>
        <begin position="78"/>
        <end position="100"/>
    </location>
</feature>
<feature type="transmembrane region" description="Helical" evidence="6">
    <location>
        <begin position="406"/>
        <end position="430"/>
    </location>
</feature>
<dbReference type="Pfam" id="PF03209">
    <property type="entry name" value="PUCC"/>
    <property type="match status" value="1"/>
</dbReference>
<dbReference type="InterPro" id="IPR004896">
    <property type="entry name" value="PucC-rel"/>
</dbReference>
<dbReference type="InterPro" id="IPR026036">
    <property type="entry name" value="PucC"/>
</dbReference>
<feature type="transmembrane region" description="Helical" evidence="6">
    <location>
        <begin position="12"/>
        <end position="30"/>
    </location>
</feature>
<keyword evidence="3 6" id="KW-0812">Transmembrane</keyword>
<dbReference type="CDD" id="cd06176">
    <property type="entry name" value="MFS_BCD_PucC-like"/>
    <property type="match status" value="1"/>
</dbReference>
<dbReference type="InterPro" id="IPR036259">
    <property type="entry name" value="MFS_trans_sf"/>
</dbReference>
<comment type="similarity">
    <text evidence="2">Belongs to the PucC family.</text>
</comment>
<dbReference type="GO" id="GO:0016020">
    <property type="term" value="C:membrane"/>
    <property type="evidence" value="ECO:0007669"/>
    <property type="project" value="UniProtKB-SubCell"/>
</dbReference>
<dbReference type="Proteomes" id="UP000190750">
    <property type="component" value="Unassembled WGS sequence"/>
</dbReference>
<feature type="transmembrane region" description="Helical" evidence="6">
    <location>
        <begin position="307"/>
        <end position="327"/>
    </location>
</feature>
<accession>A0A1T1APM2</accession>
<comment type="subcellular location">
    <subcellularLocation>
        <location evidence="1">Membrane</location>
        <topology evidence="1">Multi-pass membrane protein</topology>
    </subcellularLocation>
</comment>
<evidence type="ECO:0000256" key="6">
    <source>
        <dbReference type="SAM" id="Phobius"/>
    </source>
</evidence>
<evidence type="ECO:0000256" key="2">
    <source>
        <dbReference type="ARBA" id="ARBA00008412"/>
    </source>
</evidence>
<dbReference type="PIRSF" id="PIRSF016565">
    <property type="entry name" value="PucC"/>
    <property type="match status" value="1"/>
</dbReference>
<feature type="transmembrane region" description="Helical" evidence="6">
    <location>
        <begin position="36"/>
        <end position="58"/>
    </location>
</feature>
<dbReference type="Gene3D" id="1.20.1250.20">
    <property type="entry name" value="MFS general substrate transporter like domains"/>
    <property type="match status" value="1"/>
</dbReference>
<feature type="transmembrane region" description="Helical" evidence="6">
    <location>
        <begin position="145"/>
        <end position="164"/>
    </location>
</feature>
<reference evidence="7 8" key="1">
    <citation type="submission" date="2017-01" db="EMBL/GenBank/DDBJ databases">
        <title>Genome sequencing of Rhodoferax fermentans JCM 7819.</title>
        <authorList>
            <person name="Kim Y.J."/>
            <person name="Farh M.E.-A."/>
            <person name="Yang D.-C."/>
        </authorList>
    </citation>
    <scope>NUCLEOTIDE SEQUENCE [LARGE SCALE GENOMIC DNA]</scope>
    <source>
        <strain evidence="7 8">JCM 7819</strain>
    </source>
</reference>
<keyword evidence="8" id="KW-1185">Reference proteome</keyword>
<dbReference type="OrthoDB" id="5800821at2"/>
<dbReference type="PANTHER" id="PTHR23538">
    <property type="entry name" value="44.5 KD BACTERIOCHLOROPHYLL SYNTHASE SUBUNIT"/>
    <property type="match status" value="1"/>
</dbReference>
<proteinExistence type="inferred from homology"/>
<dbReference type="AlphaFoldDB" id="A0A1T1APM2"/>
<feature type="transmembrane region" description="Helical" evidence="6">
    <location>
        <begin position="277"/>
        <end position="295"/>
    </location>
</feature>
<protein>
    <submittedName>
        <fullName evidence="7">MFS transporter</fullName>
    </submittedName>
</protein>
<dbReference type="EMBL" id="MTJN01000002">
    <property type="protein sequence ID" value="OOV06061.1"/>
    <property type="molecule type" value="Genomic_DNA"/>
</dbReference>
<evidence type="ECO:0000256" key="3">
    <source>
        <dbReference type="ARBA" id="ARBA00022692"/>
    </source>
</evidence>
<dbReference type="STRING" id="28066.RF819_04390"/>
<feature type="transmembrane region" description="Helical" evidence="6">
    <location>
        <begin position="106"/>
        <end position="133"/>
    </location>
</feature>
<dbReference type="SUPFAM" id="SSF103473">
    <property type="entry name" value="MFS general substrate transporter"/>
    <property type="match status" value="1"/>
</dbReference>
<comment type="caution">
    <text evidence="7">The sequence shown here is derived from an EMBL/GenBank/DDBJ whole genome shotgun (WGS) entry which is preliminary data.</text>
</comment>
<keyword evidence="5 6" id="KW-0472">Membrane</keyword>
<name>A0A1T1APM2_RHOFE</name>
<evidence type="ECO:0000256" key="4">
    <source>
        <dbReference type="ARBA" id="ARBA00022989"/>
    </source>
</evidence>
<feature type="transmembrane region" description="Helical" evidence="6">
    <location>
        <begin position="239"/>
        <end position="257"/>
    </location>
</feature>
<feature type="transmembrane region" description="Helical" evidence="6">
    <location>
        <begin position="339"/>
        <end position="361"/>
    </location>
</feature>
<feature type="transmembrane region" description="Helical" evidence="6">
    <location>
        <begin position="373"/>
        <end position="394"/>
    </location>
</feature>
<sequence length="453" mass="47654">MSSTRVFGWLDVARLGLVQACMGAVVVVTTSTLNRIMVVELALPALLPGILVALHYLVQMVRPRMGFGADQGRRCTPWMLGGVIVLALGGVLASVATVLMQTTFGLGLALCVLAFSMIGLGVSACGTSLLVLMAKRVPDSRRAPAATLVWMMMIFGFAMTAITVGKLIDPYTPEQLIRVTAGLALLVVAVAALSLWGLEGKVAEGTDAAPANAASGERSARQFKETLAQVWREPQARTFTIFVFLSMLAYSAQDLILEPFAGDVFGMTPGQTTQLAGFQHGAVLAGMLWVALVGWERVKGRLGSVHSWMVWGCVLSAFAMVGLAMAGVQGNNWPLKFNIVVLGVANGAFSIAAIATMMRLSTQGAHGNEGTRMGLWGAAQAIAFGLGGLLGTAASDMAHWLMASSGLAYSSVFGFAAVMFALSAWCAILVNRNGVVAEQAPAYFSTELQRVQS</sequence>
<keyword evidence="4 6" id="KW-1133">Transmembrane helix</keyword>
<evidence type="ECO:0000313" key="8">
    <source>
        <dbReference type="Proteomes" id="UP000190750"/>
    </source>
</evidence>
<dbReference type="PANTHER" id="PTHR23538:SF1">
    <property type="entry name" value="44.5 KD BACTERIOCHLOROPHYLL SYNTHASE SUBUNIT"/>
    <property type="match status" value="1"/>
</dbReference>
<evidence type="ECO:0000313" key="7">
    <source>
        <dbReference type="EMBL" id="OOV06061.1"/>
    </source>
</evidence>
<dbReference type="RefSeq" id="WP_078363842.1">
    <property type="nucleotide sequence ID" value="NZ_MTJN01000002.1"/>
</dbReference>
<feature type="transmembrane region" description="Helical" evidence="6">
    <location>
        <begin position="176"/>
        <end position="198"/>
    </location>
</feature>
<organism evidence="7 8">
    <name type="scientific">Rhodoferax fermentans</name>
    <dbReference type="NCBI Taxonomy" id="28066"/>
    <lineage>
        <taxon>Bacteria</taxon>
        <taxon>Pseudomonadati</taxon>
        <taxon>Pseudomonadota</taxon>
        <taxon>Betaproteobacteria</taxon>
        <taxon>Burkholderiales</taxon>
        <taxon>Comamonadaceae</taxon>
        <taxon>Rhodoferax</taxon>
    </lineage>
</organism>